<accession>A0A2H1ECG1</accession>
<proteinExistence type="predicted"/>
<sequence length="162" mass="19756">MMELKNYQLVVKGMKEGLLVHGFEVWQDPQCDPIVEFVADNLFYYFKCWNVKSPPKSENFLGLFHCKNVESIKYVNPYETYPFLEELDYKCYYYELKNSTWLQEWRRLKLKREPNWSKYNSINYKHFILMTRESYIEIISSGIEFKKVKKTKNKLNLWSKLV</sequence>
<evidence type="ECO:0000313" key="2">
    <source>
        <dbReference type="Proteomes" id="UP000231564"/>
    </source>
</evidence>
<dbReference type="Proteomes" id="UP000231564">
    <property type="component" value="Chromosome MARIT"/>
</dbReference>
<evidence type="ECO:0000313" key="1">
    <source>
        <dbReference type="EMBL" id="SFZ84400.1"/>
    </source>
</evidence>
<gene>
    <name evidence="1" type="ORF">MARIT_2731</name>
</gene>
<name>A0A2H1ECG1_9FLAO</name>
<dbReference type="EMBL" id="LT634361">
    <property type="protein sequence ID" value="SFZ84400.1"/>
    <property type="molecule type" value="Genomic_DNA"/>
</dbReference>
<protein>
    <submittedName>
        <fullName evidence="1">Uncharacterized protein</fullName>
    </submittedName>
</protein>
<dbReference type="RefSeq" id="WP_159265395.1">
    <property type="nucleotide sequence ID" value="NZ_CP138495.1"/>
</dbReference>
<dbReference type="AlphaFoldDB" id="A0A2H1ECG1"/>
<organism evidence="1 2">
    <name type="scientific">Tenacibaculum maritimum NCIMB 2154</name>
    <dbReference type="NCBI Taxonomy" id="1349785"/>
    <lineage>
        <taxon>Bacteria</taxon>
        <taxon>Pseudomonadati</taxon>
        <taxon>Bacteroidota</taxon>
        <taxon>Flavobacteriia</taxon>
        <taxon>Flavobacteriales</taxon>
        <taxon>Flavobacteriaceae</taxon>
        <taxon>Tenacibaculum</taxon>
    </lineage>
</organism>
<dbReference type="KEGG" id="tmar:MARIT_2731"/>
<reference evidence="1 2" key="1">
    <citation type="submission" date="2016-11" db="EMBL/GenBank/DDBJ databases">
        <authorList>
            <person name="Jaros S."/>
            <person name="Januszkiewicz K."/>
            <person name="Wedrychowicz H."/>
        </authorList>
    </citation>
    <scope>NUCLEOTIDE SEQUENCE [LARGE SCALE GENOMIC DNA]</scope>
    <source>
        <strain evidence="1">NCIMB 2154T</strain>
    </source>
</reference>
<keyword evidence="2" id="KW-1185">Reference proteome</keyword>